<feature type="chain" id="PRO_5046566264" description="DUF4375 domain-containing protein" evidence="1">
    <location>
        <begin position="19"/>
        <end position="152"/>
    </location>
</feature>
<organism evidence="2 3">
    <name type="scientific">Chryseobacterium gotjawalense</name>
    <dbReference type="NCBI Taxonomy" id="3042315"/>
    <lineage>
        <taxon>Bacteria</taxon>
        <taxon>Pseudomonadati</taxon>
        <taxon>Bacteroidota</taxon>
        <taxon>Flavobacteriia</taxon>
        <taxon>Flavobacteriales</taxon>
        <taxon>Weeksellaceae</taxon>
        <taxon>Chryseobacterium group</taxon>
        <taxon>Chryseobacterium</taxon>
    </lineage>
</organism>
<sequence>MKKLSLLLILLISNIMFSQNVKELRTLLKTGESSEKSAKILIEKSSTAYRNSKEPIYGGFLAVGKFFMAKHAFNPLKKMSYFNEGKRTMEQALKADPKNLEIRLMRLITQEKTPSILGYNQQIKEDRNFLAQEYKNTNDEDLKLYIKDYLKL</sequence>
<evidence type="ECO:0000313" key="2">
    <source>
        <dbReference type="EMBL" id="WHF52021.1"/>
    </source>
</evidence>
<evidence type="ECO:0008006" key="4">
    <source>
        <dbReference type="Google" id="ProtNLM"/>
    </source>
</evidence>
<reference evidence="2 3" key="1">
    <citation type="submission" date="2023-05" db="EMBL/GenBank/DDBJ databases">
        <title>Genomic insight into Chryseobacterium sp. wdc7 isolated forest soil (Gotjawal).</title>
        <authorList>
            <person name="Park S.-J."/>
        </authorList>
    </citation>
    <scope>NUCLEOTIDE SEQUENCE [LARGE SCALE GENOMIC DNA]</scope>
    <source>
        <strain evidence="3">wdc7</strain>
    </source>
</reference>
<feature type="signal peptide" evidence="1">
    <location>
        <begin position="1"/>
        <end position="18"/>
    </location>
</feature>
<keyword evidence="3" id="KW-1185">Reference proteome</keyword>
<evidence type="ECO:0000313" key="3">
    <source>
        <dbReference type="Proteomes" id="UP001241656"/>
    </source>
</evidence>
<dbReference type="Proteomes" id="UP001241656">
    <property type="component" value="Chromosome"/>
</dbReference>
<name>A0ABY8RDT2_9FLAO</name>
<accession>A0ABY8RDT2</accession>
<dbReference type="RefSeq" id="WP_282905326.1">
    <property type="nucleotide sequence ID" value="NZ_CP124855.1"/>
</dbReference>
<dbReference type="EMBL" id="CP124855">
    <property type="protein sequence ID" value="WHF52021.1"/>
    <property type="molecule type" value="Genomic_DNA"/>
</dbReference>
<gene>
    <name evidence="2" type="ORF">QGN23_01800</name>
</gene>
<protein>
    <recommendedName>
        <fullName evidence="4">DUF4375 domain-containing protein</fullName>
    </recommendedName>
</protein>
<evidence type="ECO:0000256" key="1">
    <source>
        <dbReference type="SAM" id="SignalP"/>
    </source>
</evidence>
<keyword evidence="1" id="KW-0732">Signal</keyword>
<proteinExistence type="predicted"/>